<dbReference type="Gene3D" id="3.40.50.880">
    <property type="match status" value="1"/>
</dbReference>
<feature type="domain" description="DJ-1/PfpI" evidence="1">
    <location>
        <begin position="12"/>
        <end position="185"/>
    </location>
</feature>
<organism evidence="2 3">
    <name type="scientific">Flavobacterium jejuense</name>
    <dbReference type="NCBI Taxonomy" id="1544455"/>
    <lineage>
        <taxon>Bacteria</taxon>
        <taxon>Pseudomonadati</taxon>
        <taxon>Bacteroidota</taxon>
        <taxon>Flavobacteriia</taxon>
        <taxon>Flavobacteriales</taxon>
        <taxon>Flavobacteriaceae</taxon>
        <taxon>Flavobacterium</taxon>
    </lineage>
</organism>
<accession>A0ABX0IQI3</accession>
<dbReference type="RefSeq" id="WP_140962293.1">
    <property type="nucleotide sequence ID" value="NZ_VEVQ02000005.1"/>
</dbReference>
<comment type="caution">
    <text evidence="2">The sequence shown here is derived from an EMBL/GenBank/DDBJ whole genome shotgun (WGS) entry which is preliminary data.</text>
</comment>
<keyword evidence="3" id="KW-1185">Reference proteome</keyword>
<dbReference type="InterPro" id="IPR002818">
    <property type="entry name" value="DJ-1/PfpI"/>
</dbReference>
<protein>
    <submittedName>
        <fullName evidence="2">DJ-1/PfpI family protein</fullName>
    </submittedName>
</protein>
<sequence>MTNDNSKESFIIAIPIYDGVDYMDIAAPREIFGWLSKDPTFEKEVKIYYVGGKQPFFTTINGVKIAVEATFNDPCVQKPNLIWVPGGDAAVLAAIIADKNSPFINYVTFAGSQAEWVCSVCEGAVLLARTGLLNGHTITTHWAFVNCFGKYPEVKVAKGHNRYVKSGNRVTGGGISSGLDEALYLVELIAGKESAISVQRTLQYYPKPPVHSTIPEAGACPVFNLVTRK</sequence>
<dbReference type="Pfam" id="PF01965">
    <property type="entry name" value="DJ-1_PfpI"/>
    <property type="match status" value="1"/>
</dbReference>
<dbReference type="PANTHER" id="PTHR43130">
    <property type="entry name" value="ARAC-FAMILY TRANSCRIPTIONAL REGULATOR"/>
    <property type="match status" value="1"/>
</dbReference>
<reference evidence="2" key="1">
    <citation type="submission" date="2019-05" db="EMBL/GenBank/DDBJ databases">
        <authorList>
            <person name="Lianzixin W."/>
        </authorList>
    </citation>
    <scope>NUCLEOTIDE SEQUENCE</scope>
    <source>
        <strain evidence="2">EC11</strain>
    </source>
</reference>
<evidence type="ECO:0000313" key="2">
    <source>
        <dbReference type="EMBL" id="NHN25958.1"/>
    </source>
</evidence>
<dbReference type="EMBL" id="VEVQ02000005">
    <property type="protein sequence ID" value="NHN25958.1"/>
    <property type="molecule type" value="Genomic_DNA"/>
</dbReference>
<evidence type="ECO:0000313" key="3">
    <source>
        <dbReference type="Proteomes" id="UP000817854"/>
    </source>
</evidence>
<dbReference type="Proteomes" id="UP000817854">
    <property type="component" value="Unassembled WGS sequence"/>
</dbReference>
<dbReference type="InterPro" id="IPR052158">
    <property type="entry name" value="INH-QAR"/>
</dbReference>
<gene>
    <name evidence="2" type="ORF">FIA58_009755</name>
</gene>
<dbReference type="SUPFAM" id="SSF52317">
    <property type="entry name" value="Class I glutamine amidotransferase-like"/>
    <property type="match status" value="1"/>
</dbReference>
<proteinExistence type="predicted"/>
<evidence type="ECO:0000259" key="1">
    <source>
        <dbReference type="Pfam" id="PF01965"/>
    </source>
</evidence>
<name>A0ABX0IQI3_9FLAO</name>
<dbReference type="InterPro" id="IPR029062">
    <property type="entry name" value="Class_I_gatase-like"/>
</dbReference>
<reference evidence="2" key="2">
    <citation type="submission" date="2020-02" db="EMBL/GenBank/DDBJ databases">
        <title>Flavobacterium profundi sp. nov., isolated from a deep-sea seamount.</title>
        <authorList>
            <person name="Zhang D.-C."/>
        </authorList>
    </citation>
    <scope>NUCLEOTIDE SEQUENCE</scope>
    <source>
        <strain evidence="2">EC11</strain>
    </source>
</reference>
<dbReference type="PANTHER" id="PTHR43130:SF3">
    <property type="entry name" value="HTH-TYPE TRANSCRIPTIONAL REGULATOR RV1931C"/>
    <property type="match status" value="1"/>
</dbReference>
<dbReference type="CDD" id="cd03139">
    <property type="entry name" value="GATase1_PfpI_2"/>
    <property type="match status" value="1"/>
</dbReference>